<name>A0A9P1H8N1_9PEZI</name>
<evidence type="ECO:0000313" key="2">
    <source>
        <dbReference type="EMBL" id="CAI4218884.1"/>
    </source>
</evidence>
<accession>A0A9P1H8N1</accession>
<dbReference type="PANTHER" id="PTHR48079">
    <property type="entry name" value="PROTEIN YEEZ"/>
    <property type="match status" value="1"/>
</dbReference>
<evidence type="ECO:0000259" key="1">
    <source>
        <dbReference type="Pfam" id="PF01370"/>
    </source>
</evidence>
<protein>
    <recommendedName>
        <fullName evidence="1">NAD-dependent epimerase/dehydratase domain-containing protein</fullName>
    </recommendedName>
</protein>
<evidence type="ECO:0000313" key="3">
    <source>
        <dbReference type="Proteomes" id="UP000838763"/>
    </source>
</evidence>
<dbReference type="OrthoDB" id="10262413at2759"/>
<dbReference type="InterPro" id="IPR036291">
    <property type="entry name" value="NAD(P)-bd_dom_sf"/>
</dbReference>
<dbReference type="AlphaFoldDB" id="A0A9P1H8N1"/>
<dbReference type="Pfam" id="PF01370">
    <property type="entry name" value="Epimerase"/>
    <property type="match status" value="1"/>
</dbReference>
<dbReference type="EMBL" id="CALLCH030000018">
    <property type="protein sequence ID" value="CAI4218884.1"/>
    <property type="molecule type" value="Genomic_DNA"/>
</dbReference>
<proteinExistence type="predicted"/>
<reference evidence="2" key="1">
    <citation type="submission" date="2022-11" db="EMBL/GenBank/DDBJ databases">
        <authorList>
            <person name="Scott C."/>
            <person name="Bruce N."/>
        </authorList>
    </citation>
    <scope>NUCLEOTIDE SEQUENCE</scope>
</reference>
<dbReference type="SUPFAM" id="SSF51735">
    <property type="entry name" value="NAD(P)-binding Rossmann-fold domains"/>
    <property type="match status" value="1"/>
</dbReference>
<organism evidence="2 3">
    <name type="scientific">Parascedosporium putredinis</name>
    <dbReference type="NCBI Taxonomy" id="1442378"/>
    <lineage>
        <taxon>Eukaryota</taxon>
        <taxon>Fungi</taxon>
        <taxon>Dikarya</taxon>
        <taxon>Ascomycota</taxon>
        <taxon>Pezizomycotina</taxon>
        <taxon>Sordariomycetes</taxon>
        <taxon>Hypocreomycetidae</taxon>
        <taxon>Microascales</taxon>
        <taxon>Microascaceae</taxon>
        <taxon>Parascedosporium</taxon>
    </lineage>
</organism>
<feature type="domain" description="NAD-dependent epimerase/dehydratase" evidence="1">
    <location>
        <begin position="65"/>
        <end position="153"/>
    </location>
</feature>
<dbReference type="GO" id="GO:0004029">
    <property type="term" value="F:aldehyde dehydrogenase (NAD+) activity"/>
    <property type="evidence" value="ECO:0007669"/>
    <property type="project" value="TreeGrafter"/>
</dbReference>
<dbReference type="GO" id="GO:0005737">
    <property type="term" value="C:cytoplasm"/>
    <property type="evidence" value="ECO:0007669"/>
    <property type="project" value="TreeGrafter"/>
</dbReference>
<dbReference type="InterPro" id="IPR051783">
    <property type="entry name" value="NAD(P)-dependent_oxidoreduct"/>
</dbReference>
<dbReference type="Gene3D" id="3.40.50.720">
    <property type="entry name" value="NAD(P)-binding Rossmann-like Domain"/>
    <property type="match status" value="1"/>
</dbReference>
<keyword evidence="3" id="KW-1185">Reference proteome</keyword>
<dbReference type="PANTHER" id="PTHR48079:SF6">
    <property type="entry name" value="NAD(P)-BINDING DOMAIN-CONTAINING PROTEIN-RELATED"/>
    <property type="match status" value="1"/>
</dbReference>
<comment type="caution">
    <text evidence="2">The sequence shown here is derived from an EMBL/GenBank/DDBJ whole genome shotgun (WGS) entry which is preliminary data.</text>
</comment>
<dbReference type="InterPro" id="IPR001509">
    <property type="entry name" value="Epimerase_deHydtase"/>
</dbReference>
<sequence>MTALDPILISTIIVAIVRSPSQADILKRKGVDTVVIEGGLDDTDGLVNLANQDGGIYEYEVKRENISPYAQRTTDVTVVSMGERLGIRTYIIMPPLVYGQGTGLFNQRSQQIPMLIRNALQSGRAEYIAPGTASIGHVHVEDLAALFVAVIVEALAKPKLASGRNGYFFAGTGRHSWVEVAQYIATDGYALGALESANAAPIDLTAAAAKFWEGDEIHTERILASSSRTKAERGREIGWKPLRTDRDWRRSLIDDLHGIIREAKVE</sequence>
<dbReference type="Proteomes" id="UP000838763">
    <property type="component" value="Unassembled WGS sequence"/>
</dbReference>
<gene>
    <name evidence="2" type="ORF">PPNO1_LOCUS8457</name>
</gene>